<evidence type="ECO:0000313" key="8">
    <source>
        <dbReference type="Proteomes" id="UP001230268"/>
    </source>
</evidence>
<feature type="repeat" description="WD" evidence="5">
    <location>
        <begin position="195"/>
        <end position="245"/>
    </location>
</feature>
<dbReference type="GO" id="GO:0005730">
    <property type="term" value="C:nucleolus"/>
    <property type="evidence" value="ECO:0007669"/>
    <property type="project" value="UniProtKB-SubCell"/>
</dbReference>
<keyword evidence="8" id="KW-1185">Reference proteome</keyword>
<dbReference type="PRINTS" id="PR00320">
    <property type="entry name" value="GPROTEINBRPT"/>
</dbReference>
<dbReference type="PRINTS" id="PR00319">
    <property type="entry name" value="GPROTEINB"/>
</dbReference>
<gene>
    <name evidence="7" type="ORF">BgAZ_302310</name>
</gene>
<keyword evidence="4" id="KW-0539">Nucleus</keyword>
<comment type="caution">
    <text evidence="7">The sequence shown here is derived from an EMBL/GenBank/DDBJ whole genome shotgun (WGS) entry which is preliminary data.</text>
</comment>
<sequence length="504" mass="56003">MASTDSEVIIQFRDANDNELGATLTVPVRLTRDKLEELLKSCLQSEDVTVEDADSIRYTLILNNNHEIATTLEAAVDELGTEASGEGVLNITYVPLSIYKIRPVTRCSSSLEGHSESVLCMEFSPDGTMLATGSGDSTVRIWDLSTSTPIRTLKGHVNWVLCVSWSPDGLRLSSAGMDGRILVWNPESGSQQNTLSGHRKGITTLAWQALHTLDFQVRDYPLLASGSMDCTIMIWDVKSGHCLKTLSGHTKGISQILWSGERGMMLFSASRDTLLKVWDASTGGLIKDLKGHAHWINTLTSNTHRTIKSGPFSPANFEKNRNSFKNIKDMVEESQKIYKDFIAKVITLYVYIHFVQSGQERLLSGSDDNTMFIWHPHSSSRKPVHRMTGHQQLINHVSFSADGRYFASASFDKTIRIWCGITGRFLHTLRGHIGRVYQVAWSCCGSLLVSASSDTTLKLWDANTGKLKYDLPGHADEVYTIDWSNCGRTVASGGKDRIVKIWCH</sequence>
<dbReference type="AlphaFoldDB" id="A0AAD8PD00"/>
<proteinExistence type="predicted"/>
<dbReference type="PANTHER" id="PTHR19848:SF0">
    <property type="entry name" value="NOTCHLESS PROTEIN HOMOLOG 1"/>
    <property type="match status" value="1"/>
</dbReference>
<dbReference type="PROSITE" id="PS00678">
    <property type="entry name" value="WD_REPEATS_1"/>
    <property type="match status" value="4"/>
</dbReference>
<dbReference type="SMART" id="SM00320">
    <property type="entry name" value="WD40"/>
    <property type="match status" value="8"/>
</dbReference>
<protein>
    <submittedName>
        <fullName evidence="7">Wd40 repeat protein</fullName>
    </submittedName>
</protein>
<dbReference type="InterPro" id="IPR001680">
    <property type="entry name" value="WD40_rpt"/>
</dbReference>
<dbReference type="SUPFAM" id="SSF50978">
    <property type="entry name" value="WD40 repeat-like"/>
    <property type="match status" value="2"/>
</dbReference>
<dbReference type="PROSITE" id="PS50294">
    <property type="entry name" value="WD_REPEATS_REGION"/>
    <property type="match status" value="6"/>
</dbReference>
<dbReference type="EMBL" id="JAVEPI010000003">
    <property type="protein sequence ID" value="KAK1442713.1"/>
    <property type="molecule type" value="Genomic_DNA"/>
</dbReference>
<dbReference type="InterPro" id="IPR001632">
    <property type="entry name" value="WD40_G-protein_beta-like"/>
</dbReference>
<dbReference type="Pfam" id="PF00400">
    <property type="entry name" value="WD40"/>
    <property type="match status" value="7"/>
</dbReference>
<feature type="repeat" description="WD" evidence="5">
    <location>
        <begin position="153"/>
        <end position="194"/>
    </location>
</feature>
<dbReference type="PROSITE" id="PS50082">
    <property type="entry name" value="WD_REPEATS_2"/>
    <property type="match status" value="7"/>
</dbReference>
<dbReference type="PANTHER" id="PTHR19848">
    <property type="entry name" value="WD40 REPEAT PROTEIN"/>
    <property type="match status" value="1"/>
</dbReference>
<dbReference type="InterPro" id="IPR020472">
    <property type="entry name" value="WD40_PAC1"/>
</dbReference>
<feature type="repeat" description="WD" evidence="5">
    <location>
        <begin position="429"/>
        <end position="470"/>
    </location>
</feature>
<evidence type="ECO:0000256" key="1">
    <source>
        <dbReference type="ARBA" id="ARBA00004604"/>
    </source>
</evidence>
<organism evidence="7 8">
    <name type="scientific">Babesia gibsoni</name>
    <dbReference type="NCBI Taxonomy" id="33632"/>
    <lineage>
        <taxon>Eukaryota</taxon>
        <taxon>Sar</taxon>
        <taxon>Alveolata</taxon>
        <taxon>Apicomplexa</taxon>
        <taxon>Aconoidasida</taxon>
        <taxon>Piroplasmida</taxon>
        <taxon>Babesiidae</taxon>
        <taxon>Babesia</taxon>
    </lineage>
</organism>
<feature type="domain" description="NLE" evidence="6">
    <location>
        <begin position="8"/>
        <end position="75"/>
    </location>
</feature>
<evidence type="ECO:0000256" key="4">
    <source>
        <dbReference type="ARBA" id="ARBA00023242"/>
    </source>
</evidence>
<evidence type="ECO:0000256" key="2">
    <source>
        <dbReference type="ARBA" id="ARBA00022574"/>
    </source>
</evidence>
<reference evidence="7" key="1">
    <citation type="submission" date="2023-08" db="EMBL/GenBank/DDBJ databases">
        <title>Draft sequence of the Babesia gibsoni genome.</title>
        <authorList>
            <person name="Yamagishi J.Y."/>
            <person name="Xuan X.X."/>
        </authorList>
    </citation>
    <scope>NUCLEOTIDE SEQUENCE</scope>
    <source>
        <strain evidence="7">Azabu</strain>
    </source>
</reference>
<evidence type="ECO:0000256" key="3">
    <source>
        <dbReference type="ARBA" id="ARBA00022737"/>
    </source>
</evidence>
<dbReference type="CDD" id="cd00200">
    <property type="entry name" value="WD40"/>
    <property type="match status" value="1"/>
</dbReference>
<accession>A0AAD8PD00</accession>
<dbReference type="InterPro" id="IPR019775">
    <property type="entry name" value="WD40_repeat_CS"/>
</dbReference>
<dbReference type="InterPro" id="IPR015943">
    <property type="entry name" value="WD40/YVTN_repeat-like_dom_sf"/>
</dbReference>
<comment type="subcellular location">
    <subcellularLocation>
        <location evidence="1">Nucleus</location>
        <location evidence="1">Nucleolus</location>
    </subcellularLocation>
</comment>
<dbReference type="GO" id="GO:0000027">
    <property type="term" value="P:ribosomal large subunit assembly"/>
    <property type="evidence" value="ECO:0007669"/>
    <property type="project" value="TreeGrafter"/>
</dbReference>
<feature type="repeat" description="WD" evidence="5">
    <location>
        <begin position="111"/>
        <end position="152"/>
    </location>
</feature>
<dbReference type="Pfam" id="PF08154">
    <property type="entry name" value="NLE"/>
    <property type="match status" value="1"/>
</dbReference>
<dbReference type="InterPro" id="IPR036322">
    <property type="entry name" value="WD40_repeat_dom_sf"/>
</dbReference>
<dbReference type="InterPro" id="IPR012972">
    <property type="entry name" value="NLE"/>
</dbReference>
<dbReference type="Proteomes" id="UP001230268">
    <property type="component" value="Unassembled WGS sequence"/>
</dbReference>
<feature type="repeat" description="WD" evidence="5">
    <location>
        <begin position="471"/>
        <end position="504"/>
    </location>
</feature>
<feature type="repeat" description="WD" evidence="5">
    <location>
        <begin position="246"/>
        <end position="288"/>
    </location>
</feature>
<keyword evidence="3" id="KW-0677">Repeat</keyword>
<name>A0AAD8PD00_BABGI</name>
<keyword evidence="2 5" id="KW-0853">WD repeat</keyword>
<dbReference type="Gene3D" id="2.130.10.10">
    <property type="entry name" value="YVTN repeat-like/Quinoprotein amine dehydrogenase"/>
    <property type="match status" value="4"/>
</dbReference>
<evidence type="ECO:0000256" key="5">
    <source>
        <dbReference type="PROSITE-ProRule" id="PRU00221"/>
    </source>
</evidence>
<evidence type="ECO:0000259" key="6">
    <source>
        <dbReference type="Pfam" id="PF08154"/>
    </source>
</evidence>
<feature type="repeat" description="WD" evidence="5">
    <location>
        <begin position="387"/>
        <end position="418"/>
    </location>
</feature>
<evidence type="ECO:0000313" key="7">
    <source>
        <dbReference type="EMBL" id="KAK1442713.1"/>
    </source>
</evidence>